<protein>
    <submittedName>
        <fullName evidence="10">S8 family peptidase</fullName>
    </submittedName>
</protein>
<dbReference type="InterPro" id="IPR050131">
    <property type="entry name" value="Peptidase_S8_subtilisin-like"/>
</dbReference>
<evidence type="ECO:0000256" key="6">
    <source>
        <dbReference type="PROSITE-ProRule" id="PRU01240"/>
    </source>
</evidence>
<proteinExistence type="inferred from homology"/>
<keyword evidence="11" id="KW-1185">Reference proteome</keyword>
<dbReference type="InterPro" id="IPR015500">
    <property type="entry name" value="Peptidase_S8_subtilisin-rel"/>
</dbReference>
<evidence type="ECO:0000256" key="2">
    <source>
        <dbReference type="ARBA" id="ARBA00022670"/>
    </source>
</evidence>
<dbReference type="Pfam" id="PF00082">
    <property type="entry name" value="Peptidase_S8"/>
    <property type="match status" value="1"/>
</dbReference>
<dbReference type="InterPro" id="IPR023827">
    <property type="entry name" value="Peptidase_S8_Asp-AS"/>
</dbReference>
<feature type="region of interest" description="Disordered" evidence="8">
    <location>
        <begin position="404"/>
        <end position="426"/>
    </location>
</feature>
<dbReference type="PROSITE" id="PS00138">
    <property type="entry name" value="SUBTILASE_SER"/>
    <property type="match status" value="1"/>
</dbReference>
<evidence type="ECO:0000256" key="8">
    <source>
        <dbReference type="SAM" id="MobiDB-lite"/>
    </source>
</evidence>
<name>A0ABS3W6T5_9BACL</name>
<dbReference type="PANTHER" id="PTHR43806:SF11">
    <property type="entry name" value="CEREVISIN-RELATED"/>
    <property type="match status" value="1"/>
</dbReference>
<dbReference type="InterPro" id="IPR034202">
    <property type="entry name" value="Subtilisin_Carlsberg-like"/>
</dbReference>
<accession>A0ABS3W6T5</accession>
<gene>
    <name evidence="10" type="ORF">I8J29_07445</name>
</gene>
<evidence type="ECO:0000256" key="7">
    <source>
        <dbReference type="RuleBase" id="RU003355"/>
    </source>
</evidence>
<evidence type="ECO:0000256" key="1">
    <source>
        <dbReference type="ARBA" id="ARBA00011073"/>
    </source>
</evidence>
<comment type="caution">
    <text evidence="10">The sequence shown here is derived from an EMBL/GenBank/DDBJ whole genome shotgun (WGS) entry which is preliminary data.</text>
</comment>
<keyword evidence="2 6" id="KW-0645">Protease</keyword>
<dbReference type="Gene3D" id="3.40.50.200">
    <property type="entry name" value="Peptidase S8/S53 domain"/>
    <property type="match status" value="1"/>
</dbReference>
<evidence type="ECO:0000313" key="11">
    <source>
        <dbReference type="Proteomes" id="UP000670947"/>
    </source>
</evidence>
<dbReference type="SUPFAM" id="SSF52743">
    <property type="entry name" value="Subtilisin-like"/>
    <property type="match status" value="1"/>
</dbReference>
<dbReference type="InterPro" id="IPR023828">
    <property type="entry name" value="Peptidase_S8_Ser-AS"/>
</dbReference>
<dbReference type="InterPro" id="IPR022398">
    <property type="entry name" value="Peptidase_S8_His-AS"/>
</dbReference>
<organism evidence="10 11">
    <name type="scientific">Paenibacillus artemisiicola</name>
    <dbReference type="NCBI Taxonomy" id="1172618"/>
    <lineage>
        <taxon>Bacteria</taxon>
        <taxon>Bacillati</taxon>
        <taxon>Bacillota</taxon>
        <taxon>Bacilli</taxon>
        <taxon>Bacillales</taxon>
        <taxon>Paenibacillaceae</taxon>
        <taxon>Paenibacillus</taxon>
    </lineage>
</organism>
<evidence type="ECO:0000256" key="5">
    <source>
        <dbReference type="ARBA" id="ARBA00022825"/>
    </source>
</evidence>
<dbReference type="Proteomes" id="UP000670947">
    <property type="component" value="Unassembled WGS sequence"/>
</dbReference>
<keyword evidence="4 6" id="KW-0378">Hydrolase</keyword>
<feature type="active site" description="Charge relay system" evidence="6">
    <location>
        <position position="162"/>
    </location>
</feature>
<keyword evidence="5 6" id="KW-0720">Serine protease</keyword>
<dbReference type="PROSITE" id="PS00136">
    <property type="entry name" value="SUBTILASE_ASP"/>
    <property type="match status" value="1"/>
</dbReference>
<dbReference type="EMBL" id="JAGGDJ010000003">
    <property type="protein sequence ID" value="MBO7744021.1"/>
    <property type="molecule type" value="Genomic_DNA"/>
</dbReference>
<dbReference type="InterPro" id="IPR000209">
    <property type="entry name" value="Peptidase_S8/S53_dom"/>
</dbReference>
<dbReference type="CDD" id="cd07477">
    <property type="entry name" value="Peptidases_S8_Subtilisin_subset"/>
    <property type="match status" value="1"/>
</dbReference>
<dbReference type="PROSITE" id="PS51892">
    <property type="entry name" value="SUBTILASE"/>
    <property type="match status" value="1"/>
</dbReference>
<dbReference type="PANTHER" id="PTHR43806">
    <property type="entry name" value="PEPTIDASE S8"/>
    <property type="match status" value="1"/>
</dbReference>
<keyword evidence="3" id="KW-0479">Metal-binding</keyword>
<feature type="active site" description="Charge relay system" evidence="6">
    <location>
        <position position="191"/>
    </location>
</feature>
<dbReference type="PROSITE" id="PS00137">
    <property type="entry name" value="SUBTILASE_HIS"/>
    <property type="match status" value="1"/>
</dbReference>
<comment type="similarity">
    <text evidence="1 6 7">Belongs to the peptidase S8 family.</text>
</comment>
<evidence type="ECO:0000256" key="3">
    <source>
        <dbReference type="ARBA" id="ARBA00022723"/>
    </source>
</evidence>
<feature type="domain" description="Peptidase S8/S53" evidence="9">
    <location>
        <begin position="153"/>
        <end position="394"/>
    </location>
</feature>
<feature type="active site" description="Charge relay system" evidence="6">
    <location>
        <position position="347"/>
    </location>
</feature>
<reference evidence="10 11" key="1">
    <citation type="submission" date="2021-03" db="EMBL/GenBank/DDBJ databases">
        <title>Paenibacillus artemisicola MWE-103 whole genome sequence.</title>
        <authorList>
            <person name="Ham Y.J."/>
        </authorList>
    </citation>
    <scope>NUCLEOTIDE SEQUENCE [LARGE SCALE GENOMIC DNA]</scope>
    <source>
        <strain evidence="10 11">MWE-103</strain>
    </source>
</reference>
<dbReference type="PRINTS" id="PR00723">
    <property type="entry name" value="SUBTILISIN"/>
</dbReference>
<dbReference type="InterPro" id="IPR036852">
    <property type="entry name" value="Peptidase_S8/S53_dom_sf"/>
</dbReference>
<evidence type="ECO:0000259" key="9">
    <source>
        <dbReference type="Pfam" id="PF00082"/>
    </source>
</evidence>
<evidence type="ECO:0000256" key="4">
    <source>
        <dbReference type="ARBA" id="ARBA00022801"/>
    </source>
</evidence>
<feature type="compositionally biased region" description="Basic residues" evidence="8">
    <location>
        <begin position="413"/>
        <end position="426"/>
    </location>
</feature>
<evidence type="ECO:0000313" key="10">
    <source>
        <dbReference type="EMBL" id="MBO7744021.1"/>
    </source>
</evidence>
<sequence length="426" mass="44341">MPKVEKLLLSCSSARSSAHTTRKLIGFKRRGQYVRCMNQLANYGIKPIKSIRRGRLIVCYLDNRRTDKLHSLAAHPDVKFIEPDSKVRAHGIGPGTGSGPVRIRSCRPASPYVKRKLRAKSAKAGVRSNDSGGSAPWNVKQVQAHAVWPSTRGGGVGIGIIDTGIGKNADLYVSGGVNTMGGSSYADDNGHGTHVAGIAAGLGKNGLTGVAPGAKLYAVKALDANGAGYISDLIKGIEWCIKKKIPIINMSLGLEGETSSALKEAVERARKSGIVVVASAGNSGPSNNNGIDQPARYSDAIAVAATTKSGRIAEFSSRGSGIDVAAPGSYIKSTKPGGGYAVMSGTSMSCPHIAGGAALLKALNPSLTPYGVKKRLRASANKLSGYGSKVQGYGVAQLSDAAGIEREAESARHRSKARASARRKKK</sequence>